<keyword evidence="7" id="KW-0051">Antiviral defense</keyword>
<dbReference type="InterPro" id="IPR030931">
    <property type="entry name" value="Group_II_RT_mat"/>
</dbReference>
<evidence type="ECO:0000256" key="9">
    <source>
        <dbReference type="ARBA" id="ARBA00048173"/>
    </source>
</evidence>
<comment type="catalytic activity">
    <reaction evidence="9">
        <text>DNA(n) + a 2'-deoxyribonucleoside 5'-triphosphate = DNA(n+1) + diphosphate</text>
        <dbReference type="Rhea" id="RHEA:22508"/>
        <dbReference type="Rhea" id="RHEA-COMP:17339"/>
        <dbReference type="Rhea" id="RHEA-COMP:17340"/>
        <dbReference type="ChEBI" id="CHEBI:33019"/>
        <dbReference type="ChEBI" id="CHEBI:61560"/>
        <dbReference type="ChEBI" id="CHEBI:173112"/>
        <dbReference type="EC" id="2.7.7.49"/>
    </reaction>
</comment>
<dbReference type="InterPro" id="IPR000123">
    <property type="entry name" value="Reverse_transcriptase_msDNA"/>
</dbReference>
<dbReference type="SUPFAM" id="SSF56672">
    <property type="entry name" value="DNA/RNA polymerases"/>
    <property type="match status" value="1"/>
</dbReference>
<dbReference type="STRING" id="1293598.IV56_GL000293"/>
<dbReference type="CDD" id="cd01651">
    <property type="entry name" value="RT_G2_intron"/>
    <property type="match status" value="1"/>
</dbReference>
<evidence type="ECO:0000256" key="2">
    <source>
        <dbReference type="ARBA" id="ARBA00022679"/>
    </source>
</evidence>
<dbReference type="PANTHER" id="PTHR34047:SF8">
    <property type="entry name" value="PROTEIN YKFC"/>
    <property type="match status" value="1"/>
</dbReference>
<dbReference type="PANTHER" id="PTHR34047">
    <property type="entry name" value="NUCLEAR INTRON MATURASE 1, MITOCHONDRIAL-RELATED"/>
    <property type="match status" value="1"/>
</dbReference>
<keyword evidence="4" id="KW-0479">Metal-binding</keyword>
<dbReference type="EMBL" id="JQCE01000015">
    <property type="protein sequence ID" value="KRO17452.1"/>
    <property type="molecule type" value="Genomic_DNA"/>
</dbReference>
<evidence type="ECO:0000256" key="1">
    <source>
        <dbReference type="ARBA" id="ARBA00012493"/>
    </source>
</evidence>
<accession>A0A0R2MX30</accession>
<comment type="similarity">
    <text evidence="8">Belongs to the bacterial reverse transcriptase family.</text>
</comment>
<evidence type="ECO:0000313" key="12">
    <source>
        <dbReference type="EMBL" id="KRO17452.1"/>
    </source>
</evidence>
<keyword evidence="3" id="KW-0548">Nucleotidyltransferase</keyword>
<evidence type="ECO:0000256" key="10">
    <source>
        <dbReference type="SAM" id="MobiDB-lite"/>
    </source>
</evidence>
<reference evidence="12 13" key="1">
    <citation type="journal article" date="2015" name="Genome Announc.">
        <title>Expanding the biotechnology potential of lactobacilli through comparative genomics of 213 strains and associated genera.</title>
        <authorList>
            <person name="Sun Z."/>
            <person name="Harris H.M."/>
            <person name="McCann A."/>
            <person name="Guo C."/>
            <person name="Argimon S."/>
            <person name="Zhang W."/>
            <person name="Yang X."/>
            <person name="Jeffery I.B."/>
            <person name="Cooney J.C."/>
            <person name="Kagawa T.F."/>
            <person name="Liu W."/>
            <person name="Song Y."/>
            <person name="Salvetti E."/>
            <person name="Wrobel A."/>
            <person name="Rasinkangas P."/>
            <person name="Parkhill J."/>
            <person name="Rea M.C."/>
            <person name="O'Sullivan O."/>
            <person name="Ritari J."/>
            <person name="Douillard F.P."/>
            <person name="Paul Ross R."/>
            <person name="Yang R."/>
            <person name="Briner A.E."/>
            <person name="Felis G.E."/>
            <person name="de Vos W.M."/>
            <person name="Barrangou R."/>
            <person name="Klaenhammer T.R."/>
            <person name="Caufield P.W."/>
            <person name="Cui Y."/>
            <person name="Zhang H."/>
            <person name="O'Toole P.W."/>
        </authorList>
    </citation>
    <scope>NUCLEOTIDE SEQUENCE [LARGE SCALE GENOMIC DNA]</scope>
    <source>
        <strain evidence="12 13">DSM 24301</strain>
    </source>
</reference>
<evidence type="ECO:0000256" key="4">
    <source>
        <dbReference type="ARBA" id="ARBA00022723"/>
    </source>
</evidence>
<evidence type="ECO:0000259" key="11">
    <source>
        <dbReference type="PROSITE" id="PS50878"/>
    </source>
</evidence>
<dbReference type="Pfam" id="PF00078">
    <property type="entry name" value="RVT_1"/>
    <property type="match status" value="1"/>
</dbReference>
<name>A0A0R2MX30_9LACO</name>
<dbReference type="Proteomes" id="UP000050969">
    <property type="component" value="Unassembled WGS sequence"/>
</dbReference>
<keyword evidence="6 12" id="KW-0695">RNA-directed DNA polymerase</keyword>
<dbReference type="Pfam" id="PF08388">
    <property type="entry name" value="GIIM"/>
    <property type="match status" value="1"/>
</dbReference>
<dbReference type="InterPro" id="IPR013597">
    <property type="entry name" value="Mat_intron_G2"/>
</dbReference>
<protein>
    <recommendedName>
        <fullName evidence="1">RNA-directed DNA polymerase</fullName>
        <ecNumber evidence="1">2.7.7.49</ecNumber>
    </recommendedName>
</protein>
<feature type="domain" description="Reverse transcriptase" evidence="11">
    <location>
        <begin position="90"/>
        <end position="316"/>
    </location>
</feature>
<feature type="region of interest" description="Disordered" evidence="10">
    <location>
        <begin position="1"/>
        <end position="38"/>
    </location>
</feature>
<organism evidence="12 13">
    <name type="scientific">Lacticaseibacillus saniviri JCM 17471 = DSM 24301</name>
    <dbReference type="NCBI Taxonomy" id="1293598"/>
    <lineage>
        <taxon>Bacteria</taxon>
        <taxon>Bacillati</taxon>
        <taxon>Bacillota</taxon>
        <taxon>Bacilli</taxon>
        <taxon>Lactobacillales</taxon>
        <taxon>Lactobacillaceae</taxon>
        <taxon>Lacticaseibacillus</taxon>
    </lineage>
</organism>
<proteinExistence type="inferred from homology"/>
<dbReference type="InterPro" id="IPR051083">
    <property type="entry name" value="GrpII_Intron_Splice-Mob/Def"/>
</dbReference>
<evidence type="ECO:0000256" key="5">
    <source>
        <dbReference type="ARBA" id="ARBA00022842"/>
    </source>
</evidence>
<keyword evidence="2" id="KW-0808">Transferase</keyword>
<keyword evidence="13" id="KW-1185">Reference proteome</keyword>
<evidence type="ECO:0000256" key="8">
    <source>
        <dbReference type="ARBA" id="ARBA00034120"/>
    </source>
</evidence>
<dbReference type="PROSITE" id="PS50878">
    <property type="entry name" value="RT_POL"/>
    <property type="match status" value="1"/>
</dbReference>
<gene>
    <name evidence="12" type="ORF">IV56_GL000293</name>
</gene>
<dbReference type="InterPro" id="IPR000477">
    <property type="entry name" value="RT_dom"/>
</dbReference>
<dbReference type="PRINTS" id="PR00866">
    <property type="entry name" value="RNADNAPOLMS"/>
</dbReference>
<dbReference type="GO" id="GO:0003964">
    <property type="term" value="F:RNA-directed DNA polymerase activity"/>
    <property type="evidence" value="ECO:0007669"/>
    <property type="project" value="UniProtKB-KW"/>
</dbReference>
<dbReference type="EC" id="2.7.7.49" evidence="1"/>
<feature type="compositionally biased region" description="Basic and acidic residues" evidence="10">
    <location>
        <begin position="8"/>
        <end position="25"/>
    </location>
</feature>
<dbReference type="PATRIC" id="fig|1293598.4.peg.314"/>
<evidence type="ECO:0000256" key="3">
    <source>
        <dbReference type="ARBA" id="ARBA00022695"/>
    </source>
</evidence>
<dbReference type="GO" id="GO:0046872">
    <property type="term" value="F:metal ion binding"/>
    <property type="evidence" value="ECO:0007669"/>
    <property type="project" value="UniProtKB-KW"/>
</dbReference>
<dbReference type="NCBIfam" id="TIGR04416">
    <property type="entry name" value="group_II_RT_mat"/>
    <property type="match status" value="1"/>
</dbReference>
<comment type="caution">
    <text evidence="12">The sequence shown here is derived from an EMBL/GenBank/DDBJ whole genome shotgun (WGS) entry which is preliminary data.</text>
</comment>
<evidence type="ECO:0000313" key="13">
    <source>
        <dbReference type="Proteomes" id="UP000050969"/>
    </source>
</evidence>
<dbReference type="GO" id="GO:0051607">
    <property type="term" value="P:defense response to virus"/>
    <property type="evidence" value="ECO:0007669"/>
    <property type="project" value="UniProtKB-KW"/>
</dbReference>
<dbReference type="InterPro" id="IPR043502">
    <property type="entry name" value="DNA/RNA_pol_sf"/>
</dbReference>
<evidence type="ECO:0000256" key="7">
    <source>
        <dbReference type="ARBA" id="ARBA00023118"/>
    </source>
</evidence>
<dbReference type="GO" id="GO:0003723">
    <property type="term" value="F:RNA binding"/>
    <property type="evidence" value="ECO:0007669"/>
    <property type="project" value="InterPro"/>
</dbReference>
<dbReference type="AlphaFoldDB" id="A0A0R2MX30"/>
<evidence type="ECO:0000256" key="6">
    <source>
        <dbReference type="ARBA" id="ARBA00022918"/>
    </source>
</evidence>
<keyword evidence="5" id="KW-0460">Magnesium</keyword>
<sequence length="463" mass="53269">MKTMRKSQKTEQADRQRMIGLEDQRQTGARSIASGEGEKMSGTQFQALVLARNNLNLAYQRVVWNKGAAGVDGMTVDELKPYLKVHREELLAELANGTYKPAPVKQVSIPKPNGGTRKLGIPTVIDRLVQQAVAQVLSPIYEQIFANNSFGFRPQRSAHDAVQQVVQLDNAGDHYVVDLDLKAYFDTVNHDMLMKFLKQRISDRWILRLIRRFLTSGTMNGQLFERSEKGTPQGGPISPLLANIYLNEFDQELARRGHEFVRYADDCNIFVKSPRAGQRVLASVTRFLEHELKLTLNQEKTQVVATNRMKFLGFTLGHTKGRAFPYPVWSAKQRVKQALRRLTKRNRGVSEDQIMAEIRQKMRGWLQYYSLGRMKRFITELDAWLRSRIRQYIWKQWKKAKTRENNLSGLGFTKDEAKLSANTRKGYWRTAHSKTLCRTLTNKELERRGLINLSQTLQQIQSA</sequence>